<name>A0A0F9EY06_9ZZZZ</name>
<gene>
    <name evidence="1" type="ORF">LCGC14_2097860</name>
</gene>
<sequence length="140" mass="16382">MAVIRVNFNTYEEGEQYLNRLSDEANQNFRIFLTLLSSYWQSTIDGPNYTREIKAMAIELARIRLALDDVRTDTYYDRIRADFLYQVLTSVLFPQDDGAPDTRLSDLDFRDFLLEIIRIYFQGSIPKSMKDAVELFVTGQ</sequence>
<protein>
    <submittedName>
        <fullName evidence="1">Uncharacterized protein</fullName>
    </submittedName>
</protein>
<feature type="non-terminal residue" evidence="1">
    <location>
        <position position="140"/>
    </location>
</feature>
<dbReference type="EMBL" id="LAZR01025676">
    <property type="protein sequence ID" value="KKL71141.1"/>
    <property type="molecule type" value="Genomic_DNA"/>
</dbReference>
<organism evidence="1">
    <name type="scientific">marine sediment metagenome</name>
    <dbReference type="NCBI Taxonomy" id="412755"/>
    <lineage>
        <taxon>unclassified sequences</taxon>
        <taxon>metagenomes</taxon>
        <taxon>ecological metagenomes</taxon>
    </lineage>
</organism>
<accession>A0A0F9EY06</accession>
<proteinExistence type="predicted"/>
<dbReference type="AlphaFoldDB" id="A0A0F9EY06"/>
<evidence type="ECO:0000313" key="1">
    <source>
        <dbReference type="EMBL" id="KKL71141.1"/>
    </source>
</evidence>
<reference evidence="1" key="1">
    <citation type="journal article" date="2015" name="Nature">
        <title>Complex archaea that bridge the gap between prokaryotes and eukaryotes.</title>
        <authorList>
            <person name="Spang A."/>
            <person name="Saw J.H."/>
            <person name="Jorgensen S.L."/>
            <person name="Zaremba-Niedzwiedzka K."/>
            <person name="Martijn J."/>
            <person name="Lind A.E."/>
            <person name="van Eijk R."/>
            <person name="Schleper C."/>
            <person name="Guy L."/>
            <person name="Ettema T.J."/>
        </authorList>
    </citation>
    <scope>NUCLEOTIDE SEQUENCE</scope>
</reference>
<comment type="caution">
    <text evidence="1">The sequence shown here is derived from an EMBL/GenBank/DDBJ whole genome shotgun (WGS) entry which is preliminary data.</text>
</comment>